<sequence>MAADTNISDATLNRHQIAFFHEKGFLGPLTLCSPEEMARRREDIEQALATNSSFAWREQSRHLDSPDVYNLCAHPAVVERMACIYGPDLVLWRSNFFVKNPGDKAVPWHQDRNYWPIEPPVNITAWIAIDEAKVENSCIQLIPGSHKLVVPHIDAPDEMTFNEMADPDYIDVGAAISMELEPGQFFLFNERLVHYSAPNISRNRRMGLAVRVTIPIVKVDHDELFKGHKVILLRGEDRMGFNEVALPPSRSAELV</sequence>
<reference evidence="1" key="1">
    <citation type="submission" date="2018-05" db="EMBL/GenBank/DDBJ databases">
        <authorList>
            <person name="Lanie J.A."/>
            <person name="Ng W.-L."/>
            <person name="Kazmierczak K.M."/>
            <person name="Andrzejewski T.M."/>
            <person name="Davidsen T.M."/>
            <person name="Wayne K.J."/>
            <person name="Tettelin H."/>
            <person name="Glass J.I."/>
            <person name="Rusch D."/>
            <person name="Podicherti R."/>
            <person name="Tsui H.-C.T."/>
            <person name="Winkler M.E."/>
        </authorList>
    </citation>
    <scope>NUCLEOTIDE SEQUENCE</scope>
</reference>
<dbReference type="Gene3D" id="2.60.120.620">
    <property type="entry name" value="q2cbj1_9rhob like domain"/>
    <property type="match status" value="1"/>
</dbReference>
<dbReference type="AlphaFoldDB" id="A0A382I1U2"/>
<dbReference type="PANTHER" id="PTHR20883:SF48">
    <property type="entry name" value="ECTOINE DIOXYGENASE"/>
    <property type="match status" value="1"/>
</dbReference>
<accession>A0A382I1U2</accession>
<dbReference type="GO" id="GO:0046872">
    <property type="term" value="F:metal ion binding"/>
    <property type="evidence" value="ECO:0007669"/>
    <property type="project" value="UniProtKB-ARBA"/>
</dbReference>
<organism evidence="1">
    <name type="scientific">marine metagenome</name>
    <dbReference type="NCBI Taxonomy" id="408172"/>
    <lineage>
        <taxon>unclassified sequences</taxon>
        <taxon>metagenomes</taxon>
        <taxon>ecological metagenomes</taxon>
    </lineage>
</organism>
<dbReference type="GO" id="GO:0016491">
    <property type="term" value="F:oxidoreductase activity"/>
    <property type="evidence" value="ECO:0007669"/>
    <property type="project" value="UniProtKB-ARBA"/>
</dbReference>
<dbReference type="PANTHER" id="PTHR20883">
    <property type="entry name" value="PHYTANOYL-COA DIOXYGENASE DOMAIN CONTAINING 1"/>
    <property type="match status" value="1"/>
</dbReference>
<evidence type="ECO:0008006" key="2">
    <source>
        <dbReference type="Google" id="ProtNLM"/>
    </source>
</evidence>
<dbReference type="SUPFAM" id="SSF51197">
    <property type="entry name" value="Clavaminate synthase-like"/>
    <property type="match status" value="1"/>
</dbReference>
<proteinExistence type="predicted"/>
<name>A0A382I1U2_9ZZZZ</name>
<gene>
    <name evidence="1" type="ORF">METZ01_LOCUS245515</name>
</gene>
<dbReference type="EMBL" id="UINC01064208">
    <property type="protein sequence ID" value="SVB92661.1"/>
    <property type="molecule type" value="Genomic_DNA"/>
</dbReference>
<protein>
    <recommendedName>
        <fullName evidence="2">Fe2OG dioxygenase domain-containing protein</fullName>
    </recommendedName>
</protein>
<dbReference type="InterPro" id="IPR008775">
    <property type="entry name" value="Phytyl_CoA_dOase-like"/>
</dbReference>
<dbReference type="Pfam" id="PF05721">
    <property type="entry name" value="PhyH"/>
    <property type="match status" value="1"/>
</dbReference>
<evidence type="ECO:0000313" key="1">
    <source>
        <dbReference type="EMBL" id="SVB92661.1"/>
    </source>
</evidence>